<keyword evidence="3" id="KW-1185">Reference proteome</keyword>
<sequence length="266" mass="30809">MLLNWYSDYNNSDRWYLWCHLSRLTCLFFFLKLSAISAQPLDTVKLNAVTENLPPYQIVKDNQLIGGSSYFLVKELLQRAGYQVNFQVLPWARAYYIAEHQANVVIFSMTRSSAREHKFKWIGQLRELTYSFYGVKKDDSIIINSIDDARLLTVVAVRNSFEAQSLIQKGFIVDQNLILVKNYQLAWQMLHKGRADLTYANALVAEQINKSFRIQHTPFFKQPFEVENNALYIAASLKTSDTIVEKLSLVLNDIKNDGTFYQINNP</sequence>
<organism evidence="2 3">
    <name type="scientific">Thalassotalea insulae</name>
    <dbReference type="NCBI Taxonomy" id="2056778"/>
    <lineage>
        <taxon>Bacteria</taxon>
        <taxon>Pseudomonadati</taxon>
        <taxon>Pseudomonadota</taxon>
        <taxon>Gammaproteobacteria</taxon>
        <taxon>Alteromonadales</taxon>
        <taxon>Colwelliaceae</taxon>
        <taxon>Thalassotalea</taxon>
    </lineage>
</organism>
<dbReference type="Proteomes" id="UP001157186">
    <property type="component" value="Unassembled WGS sequence"/>
</dbReference>
<dbReference type="Pfam" id="PF00497">
    <property type="entry name" value="SBP_bac_3"/>
    <property type="match status" value="1"/>
</dbReference>
<dbReference type="PANTHER" id="PTHR38834">
    <property type="entry name" value="PERIPLASMIC SUBSTRATE BINDING PROTEIN FAMILY 3"/>
    <property type="match status" value="1"/>
</dbReference>
<dbReference type="InterPro" id="IPR001638">
    <property type="entry name" value="Solute-binding_3/MltF_N"/>
</dbReference>
<dbReference type="Gene3D" id="3.40.190.10">
    <property type="entry name" value="Periplasmic binding protein-like II"/>
    <property type="match status" value="2"/>
</dbReference>
<gene>
    <name evidence="2" type="ORF">tinsulaeT_19200</name>
</gene>
<proteinExistence type="predicted"/>
<reference evidence="2 3" key="1">
    <citation type="submission" date="2023-03" db="EMBL/GenBank/DDBJ databases">
        <title>Draft genome sequence of Thalassotalea insulae KCTC 62186T.</title>
        <authorList>
            <person name="Sawabe T."/>
        </authorList>
    </citation>
    <scope>NUCLEOTIDE SEQUENCE [LARGE SCALE GENOMIC DNA]</scope>
    <source>
        <strain evidence="2 3">KCTC 62186</strain>
    </source>
</reference>
<dbReference type="PANTHER" id="PTHR38834:SF3">
    <property type="entry name" value="SOLUTE-BINDING PROTEIN FAMILY 3_N-TERMINAL DOMAIN-CONTAINING PROTEIN"/>
    <property type="match status" value="1"/>
</dbReference>
<evidence type="ECO:0000259" key="1">
    <source>
        <dbReference type="Pfam" id="PF00497"/>
    </source>
</evidence>
<accession>A0ABQ6GVP7</accession>
<evidence type="ECO:0000313" key="2">
    <source>
        <dbReference type="EMBL" id="GLX78580.1"/>
    </source>
</evidence>
<name>A0ABQ6GVP7_9GAMM</name>
<dbReference type="SUPFAM" id="SSF53850">
    <property type="entry name" value="Periplasmic binding protein-like II"/>
    <property type="match status" value="1"/>
</dbReference>
<protein>
    <recommendedName>
        <fullName evidence="1">Solute-binding protein family 3/N-terminal domain-containing protein</fullName>
    </recommendedName>
</protein>
<feature type="domain" description="Solute-binding protein family 3/N-terminal" evidence="1">
    <location>
        <begin position="48"/>
        <end position="265"/>
    </location>
</feature>
<comment type="caution">
    <text evidence="2">The sequence shown here is derived from an EMBL/GenBank/DDBJ whole genome shotgun (WGS) entry which is preliminary data.</text>
</comment>
<evidence type="ECO:0000313" key="3">
    <source>
        <dbReference type="Proteomes" id="UP001157186"/>
    </source>
</evidence>
<dbReference type="EMBL" id="BSST01000001">
    <property type="protein sequence ID" value="GLX78580.1"/>
    <property type="molecule type" value="Genomic_DNA"/>
</dbReference>